<evidence type="ECO:0000313" key="1">
    <source>
        <dbReference type="EMBL" id="KMU78452.1"/>
    </source>
</evidence>
<reference evidence="2" key="1">
    <citation type="journal article" date="2010" name="Genome Res.">
        <title>Population genomic sequencing of Coccidioides fungi reveals recent hybridization and transposon control.</title>
        <authorList>
            <person name="Neafsey D.E."/>
            <person name="Barker B.M."/>
            <person name="Sharpton T.J."/>
            <person name="Stajich J.E."/>
            <person name="Park D.J."/>
            <person name="Whiston E."/>
            <person name="Hung C.-Y."/>
            <person name="McMahan C."/>
            <person name="White J."/>
            <person name="Sykes S."/>
            <person name="Heiman D."/>
            <person name="Young S."/>
            <person name="Zeng Q."/>
            <person name="Abouelleil A."/>
            <person name="Aftuck L."/>
            <person name="Bessette D."/>
            <person name="Brown A."/>
            <person name="FitzGerald M."/>
            <person name="Lui A."/>
            <person name="Macdonald J.P."/>
            <person name="Priest M."/>
            <person name="Orbach M.J."/>
            <person name="Galgiani J.N."/>
            <person name="Kirkland T.N."/>
            <person name="Cole G.T."/>
            <person name="Birren B.W."/>
            <person name="Henn M.R."/>
            <person name="Taylor J.W."/>
            <person name="Rounsley S.D."/>
        </authorList>
    </citation>
    <scope>NUCLEOTIDE SEQUENCE [LARGE SCALE GENOMIC DNA]</scope>
    <source>
        <strain evidence="2">RMSCC 3703</strain>
    </source>
</reference>
<dbReference type="EMBL" id="DS268165">
    <property type="protein sequence ID" value="KMU78452.1"/>
    <property type="molecule type" value="Genomic_DNA"/>
</dbReference>
<gene>
    <name evidence="1" type="ORF">CISG_07456</name>
</gene>
<proteinExistence type="predicted"/>
<dbReference type="Proteomes" id="UP000054559">
    <property type="component" value="Unassembled WGS sequence"/>
</dbReference>
<protein>
    <submittedName>
        <fullName evidence="1">Uncharacterized protein</fullName>
    </submittedName>
</protein>
<evidence type="ECO:0000313" key="2">
    <source>
        <dbReference type="Proteomes" id="UP000054559"/>
    </source>
</evidence>
<dbReference type="AlphaFoldDB" id="A0A0J8TWV7"/>
<name>A0A0J8TWV7_COCIT</name>
<sequence>MRRIWSRKCGVGVIEEPPPMVVLWVTQNFPPSAGVRAWSPADVHAGAAPARSSPAQLRKTRRISASARTYMVVLRTSGIVGREEARAVLLADRVRNWSRINVLSFLRILV</sequence>
<organism evidence="1 2">
    <name type="scientific">Coccidioides immitis RMSCC 3703</name>
    <dbReference type="NCBI Taxonomy" id="454286"/>
    <lineage>
        <taxon>Eukaryota</taxon>
        <taxon>Fungi</taxon>
        <taxon>Dikarya</taxon>
        <taxon>Ascomycota</taxon>
        <taxon>Pezizomycotina</taxon>
        <taxon>Eurotiomycetes</taxon>
        <taxon>Eurotiomycetidae</taxon>
        <taxon>Onygenales</taxon>
        <taxon>Onygenaceae</taxon>
        <taxon>Coccidioides</taxon>
    </lineage>
</organism>
<accession>A0A0J8TWV7</accession>